<dbReference type="PROSITE" id="PS51094">
    <property type="entry name" value="PTS_EIIA_TYPE_2"/>
    <property type="match status" value="1"/>
</dbReference>
<dbReference type="PANTHER" id="PTHR47738">
    <property type="entry name" value="PTS SYSTEM FRUCTOSE-LIKE EIIA COMPONENT-RELATED"/>
    <property type="match status" value="1"/>
</dbReference>
<proteinExistence type="predicted"/>
<organism evidence="2 3">
    <name type="scientific">Streptococcus agalactiae LMG 14747</name>
    <dbReference type="NCBI Taxonomy" id="1154860"/>
    <lineage>
        <taxon>Bacteria</taxon>
        <taxon>Bacillati</taxon>
        <taxon>Bacillota</taxon>
        <taxon>Bacilli</taxon>
        <taxon>Lactobacillales</taxon>
        <taxon>Streptococcaceae</taxon>
        <taxon>Streptococcus</taxon>
    </lineage>
</organism>
<dbReference type="SUPFAM" id="SSF55804">
    <property type="entry name" value="Phoshotransferase/anion transport protein"/>
    <property type="match status" value="1"/>
</dbReference>
<dbReference type="Proteomes" id="UP000018482">
    <property type="component" value="Unassembled WGS sequence"/>
</dbReference>
<dbReference type="Gene3D" id="3.40.930.10">
    <property type="entry name" value="Mannitol-specific EII, Chain A"/>
    <property type="match status" value="1"/>
</dbReference>
<name>V6Z2V6_STRAG</name>
<dbReference type="InterPro" id="IPR051541">
    <property type="entry name" value="PTS_SugarTrans_NitroReg"/>
</dbReference>
<dbReference type="eggNOG" id="COG1762">
    <property type="taxonomic scope" value="Bacteria"/>
</dbReference>
<dbReference type="InterPro" id="IPR002178">
    <property type="entry name" value="PTS_EIIA_type-2_dom"/>
</dbReference>
<accession>V6Z2V6</accession>
<dbReference type="InterPro" id="IPR016152">
    <property type="entry name" value="PTrfase/Anion_transptr"/>
</dbReference>
<sequence>MDDNFFLYYDVMEELTKDKALLKIALFLSKEMKTDTRCILNSIVERETIANTGLEKGIAVPHVIIENNAISNAHLAVITFYPPVLDWLCNDETAVDIALCIVLPKSYDLKTKNIEKLTKIFKSLADEEFINSLQLKRNSIDVIRKLENIIN</sequence>
<dbReference type="PANTHER" id="PTHR47738:SF1">
    <property type="entry name" value="NITROGEN REGULATORY PROTEIN"/>
    <property type="match status" value="1"/>
</dbReference>
<protein>
    <recommendedName>
        <fullName evidence="1">PTS EIIA type-2 domain-containing protein</fullName>
    </recommendedName>
</protein>
<comment type="caution">
    <text evidence="2">The sequence shown here is derived from an EMBL/GenBank/DDBJ whole genome shotgun (WGS) entry which is preliminary data.</text>
</comment>
<dbReference type="EMBL" id="ANQC01000024">
    <property type="protein sequence ID" value="ESV53924.1"/>
    <property type="molecule type" value="Genomic_DNA"/>
</dbReference>
<reference evidence="2 3" key="1">
    <citation type="submission" date="2013-05" db="EMBL/GenBank/DDBJ databases">
        <authorList>
            <person name="Richards V.P."/>
            <person name="Durkin S.A.S."/>
            <person name="Kim M."/>
            <person name="Pavinski Bitar P.D."/>
            <person name="Stanhope M.J."/>
            <person name="Town C.D."/>
            <person name="Venter J.C."/>
        </authorList>
    </citation>
    <scope>NUCLEOTIDE SEQUENCE [LARGE SCALE GENOMIC DNA]</scope>
    <source>
        <strain evidence="2 3">LMG 14747</strain>
    </source>
</reference>
<feature type="domain" description="PTS EIIA type-2" evidence="1">
    <location>
        <begin position="1"/>
        <end position="149"/>
    </location>
</feature>
<evidence type="ECO:0000313" key="3">
    <source>
        <dbReference type="Proteomes" id="UP000018482"/>
    </source>
</evidence>
<dbReference type="Pfam" id="PF00359">
    <property type="entry name" value="PTS_EIIA_2"/>
    <property type="match status" value="1"/>
</dbReference>
<dbReference type="AlphaFoldDB" id="V6Z2V6"/>
<evidence type="ECO:0000313" key="2">
    <source>
        <dbReference type="EMBL" id="ESV53924.1"/>
    </source>
</evidence>
<evidence type="ECO:0000259" key="1">
    <source>
        <dbReference type="PROSITE" id="PS51094"/>
    </source>
</evidence>
<dbReference type="GO" id="GO:0030295">
    <property type="term" value="F:protein kinase activator activity"/>
    <property type="evidence" value="ECO:0007669"/>
    <property type="project" value="TreeGrafter"/>
</dbReference>
<gene>
    <name evidence="2" type="ORF">SAG0136_01325</name>
</gene>